<keyword evidence="1" id="KW-0175">Coiled coil</keyword>
<accession>A0A239M1L6</accession>
<organism evidence="2 3">
    <name type="scientific">Streptosporangium subroseum</name>
    <dbReference type="NCBI Taxonomy" id="106412"/>
    <lineage>
        <taxon>Bacteria</taxon>
        <taxon>Bacillati</taxon>
        <taxon>Actinomycetota</taxon>
        <taxon>Actinomycetes</taxon>
        <taxon>Streptosporangiales</taxon>
        <taxon>Streptosporangiaceae</taxon>
        <taxon>Streptosporangium</taxon>
    </lineage>
</organism>
<dbReference type="AlphaFoldDB" id="A0A239M1L6"/>
<protein>
    <submittedName>
        <fullName evidence="2">Uncharacterized protein</fullName>
    </submittedName>
</protein>
<evidence type="ECO:0000313" key="3">
    <source>
        <dbReference type="Proteomes" id="UP000198282"/>
    </source>
</evidence>
<keyword evidence="3" id="KW-1185">Reference proteome</keyword>
<evidence type="ECO:0000313" key="2">
    <source>
        <dbReference type="EMBL" id="SNT35864.1"/>
    </source>
</evidence>
<gene>
    <name evidence="2" type="ORF">SAMN05216276_103678</name>
</gene>
<reference evidence="2 3" key="1">
    <citation type="submission" date="2017-06" db="EMBL/GenBank/DDBJ databases">
        <authorList>
            <person name="Kim H.J."/>
            <person name="Triplett B.A."/>
        </authorList>
    </citation>
    <scope>NUCLEOTIDE SEQUENCE [LARGE SCALE GENOMIC DNA]</scope>
    <source>
        <strain evidence="2 3">CGMCC 4.2132</strain>
    </source>
</reference>
<feature type="coiled-coil region" evidence="1">
    <location>
        <begin position="16"/>
        <end position="43"/>
    </location>
</feature>
<dbReference type="RefSeq" id="WP_179282280.1">
    <property type="nucleotide sequence ID" value="NZ_FZOD01000036.1"/>
</dbReference>
<name>A0A239M1L6_9ACTN</name>
<dbReference type="Proteomes" id="UP000198282">
    <property type="component" value="Unassembled WGS sequence"/>
</dbReference>
<dbReference type="EMBL" id="FZOD01000036">
    <property type="protein sequence ID" value="SNT35864.1"/>
    <property type="molecule type" value="Genomic_DNA"/>
</dbReference>
<proteinExistence type="predicted"/>
<sequence>MIPEFHSQMIAYRLDELLAEADASRLLREVRDAEKERPKAKRRRGLFGKIIPA</sequence>
<evidence type="ECO:0000256" key="1">
    <source>
        <dbReference type="SAM" id="Coils"/>
    </source>
</evidence>